<evidence type="ECO:0000313" key="2">
    <source>
        <dbReference type="EMBL" id="KAK8088060.1"/>
    </source>
</evidence>
<evidence type="ECO:0000313" key="3">
    <source>
        <dbReference type="Proteomes" id="UP001433268"/>
    </source>
</evidence>
<feature type="region of interest" description="Disordered" evidence="1">
    <location>
        <begin position="122"/>
        <end position="178"/>
    </location>
</feature>
<dbReference type="EMBL" id="JAQQWN010000004">
    <property type="protein sequence ID" value="KAK8088060.1"/>
    <property type="molecule type" value="Genomic_DNA"/>
</dbReference>
<dbReference type="RefSeq" id="XP_066670954.1">
    <property type="nucleotide sequence ID" value="XM_066807336.1"/>
</dbReference>
<feature type="compositionally biased region" description="Low complexity" evidence="1">
    <location>
        <begin position="232"/>
        <end position="243"/>
    </location>
</feature>
<feature type="compositionally biased region" description="Low complexity" evidence="1">
    <location>
        <begin position="122"/>
        <end position="147"/>
    </location>
</feature>
<dbReference type="GeneID" id="92040396"/>
<accession>A0ABR1WY24</accession>
<feature type="region of interest" description="Disordered" evidence="1">
    <location>
        <begin position="216"/>
        <end position="262"/>
    </location>
</feature>
<feature type="compositionally biased region" description="Low complexity" evidence="1">
    <location>
        <begin position="156"/>
        <end position="168"/>
    </location>
</feature>
<feature type="compositionally biased region" description="Pro residues" evidence="1">
    <location>
        <begin position="248"/>
        <end position="257"/>
    </location>
</feature>
<keyword evidence="3" id="KW-1185">Reference proteome</keyword>
<proteinExistence type="predicted"/>
<evidence type="ECO:0000256" key="1">
    <source>
        <dbReference type="SAM" id="MobiDB-lite"/>
    </source>
</evidence>
<gene>
    <name evidence="2" type="ORF">PG997_003021</name>
</gene>
<dbReference type="Proteomes" id="UP001433268">
    <property type="component" value="Unassembled WGS sequence"/>
</dbReference>
<reference evidence="2 3" key="1">
    <citation type="submission" date="2023-01" db="EMBL/GenBank/DDBJ databases">
        <title>Analysis of 21 Apiospora genomes using comparative genomics revels a genus with tremendous synthesis potential of carbohydrate active enzymes and secondary metabolites.</title>
        <authorList>
            <person name="Sorensen T."/>
        </authorList>
    </citation>
    <scope>NUCLEOTIDE SEQUENCE [LARGE SCALE GENOMIC DNA]</scope>
    <source>
        <strain evidence="2 3">CBS 114990</strain>
    </source>
</reference>
<evidence type="ECO:0008006" key="4">
    <source>
        <dbReference type="Google" id="ProtNLM"/>
    </source>
</evidence>
<sequence length="328" mass="34774">MSLSFGANVYSDILQWVNMQQQLEISGQPANMTAAQHKAVKDLHQLIKPRPKVMEPEMGKQDWIGLLNPRGVDPATGLVPSFTKKQTAKHYAARCAVEWLVQQGLMPQRLAAEVPGAAALRGAGAGASSPATTMTRPLPVSSSPSSPEAKRQKMTASEPVEASSSSAVKQEQGDVESAATATVLNEDSNNDAAGGSFTGTVYSRPSLMNTTAVAKMPQNQQPQPPLINLFTSSSADSSASNSSGGTPIVPPSEPRTSPPATIASINAAAQEENGRPLPHGTGHVENVFGKSNAREEIARRVLLELRKIKQQRDDIKKELMRDLGPTVG</sequence>
<protein>
    <recommendedName>
        <fullName evidence="4">DRBM domain-containing protein</fullName>
    </recommendedName>
</protein>
<organism evidence="2 3">
    <name type="scientific">Apiospora hydei</name>
    <dbReference type="NCBI Taxonomy" id="1337664"/>
    <lineage>
        <taxon>Eukaryota</taxon>
        <taxon>Fungi</taxon>
        <taxon>Dikarya</taxon>
        <taxon>Ascomycota</taxon>
        <taxon>Pezizomycotina</taxon>
        <taxon>Sordariomycetes</taxon>
        <taxon>Xylariomycetidae</taxon>
        <taxon>Amphisphaeriales</taxon>
        <taxon>Apiosporaceae</taxon>
        <taxon>Apiospora</taxon>
    </lineage>
</organism>
<name>A0ABR1WY24_9PEZI</name>
<comment type="caution">
    <text evidence="2">The sequence shown here is derived from an EMBL/GenBank/DDBJ whole genome shotgun (WGS) entry which is preliminary data.</text>
</comment>